<dbReference type="EMBL" id="BLAY01000019">
    <property type="protein sequence ID" value="GET36844.1"/>
    <property type="molecule type" value="Genomic_DNA"/>
</dbReference>
<accession>A0AAV3X427</accession>
<dbReference type="RefSeq" id="WP_226577267.1">
    <property type="nucleotide sequence ID" value="NZ_BLAY01000019.1"/>
</dbReference>
<organism evidence="1 2">
    <name type="scientific">Microseira wollei NIES-4236</name>
    <dbReference type="NCBI Taxonomy" id="2530354"/>
    <lineage>
        <taxon>Bacteria</taxon>
        <taxon>Bacillati</taxon>
        <taxon>Cyanobacteriota</taxon>
        <taxon>Cyanophyceae</taxon>
        <taxon>Oscillatoriophycideae</taxon>
        <taxon>Aerosakkonematales</taxon>
        <taxon>Aerosakkonemataceae</taxon>
        <taxon>Microseira</taxon>
    </lineage>
</organism>
<sequence>MVTITSQEIAQYRSQLSADPDALKALDVIEDCEGDLEDAAIALAIGAGQQPDTSDNWLALLAKRCRVPICEKDFREDLLNGNCTKAVEYLASTKLCPQLLVAPVVIYAIKTGVNQFCEPLEYKL</sequence>
<evidence type="ECO:0000313" key="1">
    <source>
        <dbReference type="EMBL" id="GET36844.1"/>
    </source>
</evidence>
<protein>
    <submittedName>
        <fullName evidence="1">Uncharacterized protein</fullName>
    </submittedName>
</protein>
<gene>
    <name evidence="1" type="ORF">MiSe_15960</name>
</gene>
<name>A0AAV3X427_9CYAN</name>
<dbReference type="AlphaFoldDB" id="A0AAV3X427"/>
<keyword evidence="2" id="KW-1185">Reference proteome</keyword>
<evidence type="ECO:0000313" key="2">
    <source>
        <dbReference type="Proteomes" id="UP001050975"/>
    </source>
</evidence>
<dbReference type="Proteomes" id="UP001050975">
    <property type="component" value="Unassembled WGS sequence"/>
</dbReference>
<reference evidence="1" key="1">
    <citation type="submission" date="2019-10" db="EMBL/GenBank/DDBJ databases">
        <title>Draft genome sequece of Microseira wollei NIES-4236.</title>
        <authorList>
            <person name="Yamaguchi H."/>
            <person name="Suzuki S."/>
            <person name="Kawachi M."/>
        </authorList>
    </citation>
    <scope>NUCLEOTIDE SEQUENCE</scope>
    <source>
        <strain evidence="1">NIES-4236</strain>
    </source>
</reference>
<comment type="caution">
    <text evidence="1">The sequence shown here is derived from an EMBL/GenBank/DDBJ whole genome shotgun (WGS) entry which is preliminary data.</text>
</comment>
<proteinExistence type="predicted"/>